<reference evidence="1" key="1">
    <citation type="submission" date="2023-03" db="EMBL/GenBank/DDBJ databases">
        <authorList>
            <person name="Pearce D."/>
        </authorList>
    </citation>
    <scope>NUCLEOTIDE SEQUENCE</scope>
    <source>
        <strain evidence="1">Mc</strain>
    </source>
</reference>
<dbReference type="Proteomes" id="UP001158598">
    <property type="component" value="Chromosome"/>
</dbReference>
<gene>
    <name evidence="1" type="ORF">MCNOR_0865</name>
</gene>
<dbReference type="EMBL" id="OX458332">
    <property type="protein sequence ID" value="CAI8762620.1"/>
    <property type="molecule type" value="Genomic_DNA"/>
</dbReference>
<evidence type="ECO:0000313" key="1">
    <source>
        <dbReference type="EMBL" id="CAI8762620.1"/>
    </source>
</evidence>
<organism evidence="1 2">
    <name type="scientific">Methylococcus capsulatus</name>
    <dbReference type="NCBI Taxonomy" id="414"/>
    <lineage>
        <taxon>Bacteria</taxon>
        <taxon>Pseudomonadati</taxon>
        <taxon>Pseudomonadota</taxon>
        <taxon>Gammaproteobacteria</taxon>
        <taxon>Methylococcales</taxon>
        <taxon>Methylococcaceae</taxon>
        <taxon>Methylococcus</taxon>
    </lineage>
</organism>
<proteinExistence type="predicted"/>
<dbReference type="AlphaFoldDB" id="A0AA35UY68"/>
<sequence>MCTSCRFAAQSGGWRIIFFGLRDIVFPGEFVIQLLTDNKDLADGYAAKLPAAPDGLPPAGERGIVPPLVGQKIGSKYAIG</sequence>
<evidence type="ECO:0000313" key="2">
    <source>
        <dbReference type="Proteomes" id="UP001158598"/>
    </source>
</evidence>
<name>A0AA35UY68_METCP</name>
<accession>A0AA35UY68</accession>
<protein>
    <submittedName>
        <fullName evidence="1">Uncharacterized protein</fullName>
    </submittedName>
</protein>